<feature type="region of interest" description="Disordered" evidence="1">
    <location>
        <begin position="374"/>
        <end position="396"/>
    </location>
</feature>
<dbReference type="Pfam" id="PF20042">
    <property type="entry name" value="DUF6444"/>
    <property type="match status" value="1"/>
</dbReference>
<protein>
    <submittedName>
        <fullName evidence="4">Transposase IS66</fullName>
    </submittedName>
</protein>
<evidence type="ECO:0000259" key="3">
    <source>
        <dbReference type="Pfam" id="PF20042"/>
    </source>
</evidence>
<dbReference type="Proteomes" id="UP000076962">
    <property type="component" value="Unassembled WGS sequence"/>
</dbReference>
<dbReference type="PATRIC" id="fig|1003181.4.peg.6774"/>
<dbReference type="NCBIfam" id="NF033517">
    <property type="entry name" value="transpos_IS66"/>
    <property type="match status" value="1"/>
</dbReference>
<evidence type="ECO:0000313" key="4">
    <source>
        <dbReference type="EMBL" id="OAD19237.1"/>
    </source>
</evidence>
<keyword evidence="5" id="KW-1185">Reference proteome</keyword>
<dbReference type="InterPro" id="IPR052344">
    <property type="entry name" value="Transposase-related"/>
</dbReference>
<organism evidence="4 5">
    <name type="scientific">Candidatus Thiomargarita nelsonii</name>
    <dbReference type="NCBI Taxonomy" id="1003181"/>
    <lineage>
        <taxon>Bacteria</taxon>
        <taxon>Pseudomonadati</taxon>
        <taxon>Pseudomonadota</taxon>
        <taxon>Gammaproteobacteria</taxon>
        <taxon>Thiotrichales</taxon>
        <taxon>Thiotrichaceae</taxon>
        <taxon>Thiomargarita</taxon>
    </lineage>
</organism>
<evidence type="ECO:0000256" key="1">
    <source>
        <dbReference type="SAM" id="MobiDB-lite"/>
    </source>
</evidence>
<dbReference type="AlphaFoldDB" id="A0A0A6P0M6"/>
<evidence type="ECO:0000313" key="5">
    <source>
        <dbReference type="Proteomes" id="UP000076962"/>
    </source>
</evidence>
<dbReference type="EMBL" id="LUTY01002885">
    <property type="protein sequence ID" value="OAD19237.1"/>
    <property type="molecule type" value="Genomic_DNA"/>
</dbReference>
<feature type="region of interest" description="Disordered" evidence="1">
    <location>
        <begin position="48"/>
        <end position="97"/>
    </location>
</feature>
<dbReference type="InterPro" id="IPR045618">
    <property type="entry name" value="DUF6444"/>
</dbReference>
<dbReference type="Pfam" id="PF03050">
    <property type="entry name" value="DDE_Tnp_IS66"/>
    <property type="match status" value="1"/>
</dbReference>
<accession>A0A0A6P0M6</accession>
<name>A0A0A6P0M6_9GAMM</name>
<sequence>MPTRDEIHAAFSKGEQAIVDLFDAVDNQVKGLANQLDKPNEAIKELQARLSKDSHNSSKPPSSDGYGKKPRQRRTESLRQKGQKPNGGQPGHKGQTLIASENPDQTAVHEVEQCERCCVPLKEVEAEAIEERQVFDIPARRIEVTAHRAEIKICPACGHENQGQFPEGINQTVQYGNGVKAWASYFSNQHFIPVERTAQIFEDLLNHRVSEATVLKASEELSECVSPATEAVKEPLQNSEVLNLDESGLRVKSKLHWLHVASTEKLTHYEVHAKRGTDAMEAAGILTDFKGTATPDHWKPYFKYEDCGHALCNAHHLRELKFIEKQYQQTWSKKMAALLLEIKEAVAETQENQLTPLQIETFERQYDDIVNEGFEANPRSPPETFEAKKRGPPKQTPPVNLLIRLRDFKPQVLAFMYDQREPFDNNQAERDIRMVKVKQKVSGCFRTLEGAERFGRVRGYIGTARKKAKNVFEAIKEAFKGIPFIPSL</sequence>
<reference evidence="4 5" key="1">
    <citation type="submission" date="2016-05" db="EMBL/GenBank/DDBJ databases">
        <title>Single-cell genome of chain-forming Candidatus Thiomargarita nelsonii and comparison to other large sulfur-oxidizing bacteria.</title>
        <authorList>
            <person name="Winkel M."/>
            <person name="Salman V."/>
            <person name="Woyke T."/>
            <person name="Schulz-Vogt H."/>
            <person name="Richter M."/>
            <person name="Flood B."/>
            <person name="Bailey J."/>
            <person name="Amann R."/>
            <person name="Mussmann M."/>
        </authorList>
    </citation>
    <scope>NUCLEOTIDE SEQUENCE [LARGE SCALE GENOMIC DNA]</scope>
    <source>
        <strain evidence="4 5">THI036</strain>
    </source>
</reference>
<feature type="domain" description="Transposase IS66 central" evidence="2">
    <location>
        <begin position="174"/>
        <end position="452"/>
    </location>
</feature>
<feature type="domain" description="DUF6444" evidence="3">
    <location>
        <begin position="30"/>
        <end position="95"/>
    </location>
</feature>
<proteinExistence type="predicted"/>
<gene>
    <name evidence="4" type="ORF">THIOM_005137</name>
</gene>
<feature type="compositionally biased region" description="Low complexity" evidence="1">
    <location>
        <begin position="83"/>
        <end position="95"/>
    </location>
</feature>
<evidence type="ECO:0000259" key="2">
    <source>
        <dbReference type="Pfam" id="PF03050"/>
    </source>
</evidence>
<dbReference type="PANTHER" id="PTHR33678:SF1">
    <property type="entry name" value="BLL1576 PROTEIN"/>
    <property type="match status" value="1"/>
</dbReference>
<dbReference type="PANTHER" id="PTHR33678">
    <property type="entry name" value="BLL1576 PROTEIN"/>
    <property type="match status" value="1"/>
</dbReference>
<dbReference type="InterPro" id="IPR004291">
    <property type="entry name" value="Transposase_IS66_central"/>
</dbReference>
<comment type="caution">
    <text evidence="4">The sequence shown here is derived from an EMBL/GenBank/DDBJ whole genome shotgun (WGS) entry which is preliminary data.</text>
</comment>